<comment type="cofactor">
    <cofactor evidence="1 11">
        <name>Mg(2+)</name>
        <dbReference type="ChEBI" id="CHEBI:18420"/>
    </cofactor>
</comment>
<dbReference type="Gene3D" id="3.40.1190.20">
    <property type="match status" value="1"/>
</dbReference>
<evidence type="ECO:0000256" key="9">
    <source>
        <dbReference type="ARBA" id="ARBA00022840"/>
    </source>
</evidence>
<evidence type="ECO:0000256" key="8">
    <source>
        <dbReference type="ARBA" id="ARBA00022777"/>
    </source>
</evidence>
<dbReference type="PROSITE" id="PS00584">
    <property type="entry name" value="PFKB_KINASES_2"/>
    <property type="match status" value="1"/>
</dbReference>
<dbReference type="CDD" id="cd01168">
    <property type="entry name" value="adenosine_kinase"/>
    <property type="match status" value="1"/>
</dbReference>
<dbReference type="InterPro" id="IPR029056">
    <property type="entry name" value="Ribokinase-like"/>
</dbReference>
<evidence type="ECO:0000259" key="12">
    <source>
        <dbReference type="Pfam" id="PF00294"/>
    </source>
</evidence>
<comment type="function">
    <text evidence="11">ATP dependent phosphorylation of adenosine and other related nucleoside analogs to monophosphate derivatives.</text>
</comment>
<evidence type="ECO:0000256" key="7">
    <source>
        <dbReference type="ARBA" id="ARBA00022741"/>
    </source>
</evidence>
<dbReference type="GO" id="GO:0005829">
    <property type="term" value="C:cytosol"/>
    <property type="evidence" value="ECO:0007669"/>
    <property type="project" value="TreeGrafter"/>
</dbReference>
<evidence type="ECO:0000313" key="14">
    <source>
        <dbReference type="Proteomes" id="UP000886653"/>
    </source>
</evidence>
<keyword evidence="14" id="KW-1185">Reference proteome</keyword>
<keyword evidence="5 11" id="KW-0808">Transferase</keyword>
<dbReference type="GO" id="GO:0004001">
    <property type="term" value="F:adenosine kinase activity"/>
    <property type="evidence" value="ECO:0007669"/>
    <property type="project" value="UniProtKB-UniRule"/>
</dbReference>
<proteinExistence type="inferred from homology"/>
<evidence type="ECO:0000256" key="4">
    <source>
        <dbReference type="ARBA" id="ARBA00012119"/>
    </source>
</evidence>
<name>A0A9P6N976_9BASI</name>
<dbReference type="Proteomes" id="UP000886653">
    <property type="component" value="Unassembled WGS sequence"/>
</dbReference>
<accession>A0A9P6N976</accession>
<dbReference type="PANTHER" id="PTHR45769:SF3">
    <property type="entry name" value="ADENOSINE KINASE"/>
    <property type="match status" value="1"/>
</dbReference>
<dbReference type="Gene3D" id="3.30.1110.10">
    <property type="match status" value="1"/>
</dbReference>
<evidence type="ECO:0000256" key="1">
    <source>
        <dbReference type="ARBA" id="ARBA00001946"/>
    </source>
</evidence>
<comment type="similarity">
    <text evidence="3 11">Belongs to the carbohydrate kinase PfkB family.</text>
</comment>
<evidence type="ECO:0000256" key="10">
    <source>
        <dbReference type="PIRSR" id="PIRSR601805-1"/>
    </source>
</evidence>
<keyword evidence="6 11" id="KW-0660">Purine salvage</keyword>
<dbReference type="OrthoDB" id="432447at2759"/>
<evidence type="ECO:0000256" key="3">
    <source>
        <dbReference type="ARBA" id="ARBA00010688"/>
    </source>
</evidence>
<feature type="domain" description="Carbohydrate kinase PfkB" evidence="12">
    <location>
        <begin position="25"/>
        <end position="352"/>
    </location>
</feature>
<keyword evidence="7 11" id="KW-0547">Nucleotide-binding</keyword>
<dbReference type="GO" id="GO:0005634">
    <property type="term" value="C:nucleus"/>
    <property type="evidence" value="ECO:0007669"/>
    <property type="project" value="TreeGrafter"/>
</dbReference>
<dbReference type="Pfam" id="PF00294">
    <property type="entry name" value="PfkB"/>
    <property type="match status" value="1"/>
</dbReference>
<dbReference type="AlphaFoldDB" id="A0A9P6N976"/>
<dbReference type="GO" id="GO:0006144">
    <property type="term" value="P:purine nucleobase metabolic process"/>
    <property type="evidence" value="ECO:0007669"/>
    <property type="project" value="TreeGrafter"/>
</dbReference>
<dbReference type="InterPro" id="IPR011611">
    <property type="entry name" value="PfkB_dom"/>
</dbReference>
<gene>
    <name evidence="13" type="ORF">CROQUDRAFT_685028</name>
</gene>
<feature type="active site" description="Proton acceptor" evidence="10">
    <location>
        <position position="310"/>
    </location>
</feature>
<dbReference type="EMBL" id="MU167378">
    <property type="protein sequence ID" value="KAG0141628.1"/>
    <property type="molecule type" value="Genomic_DNA"/>
</dbReference>
<dbReference type="PRINTS" id="PR00989">
    <property type="entry name" value="ADENOKINASE"/>
</dbReference>
<evidence type="ECO:0000256" key="5">
    <source>
        <dbReference type="ARBA" id="ARBA00022679"/>
    </source>
</evidence>
<dbReference type="InterPro" id="IPR002173">
    <property type="entry name" value="Carboh/pur_kinase_PfkB_CS"/>
</dbReference>
<dbReference type="PANTHER" id="PTHR45769">
    <property type="entry name" value="ADENOSINE KINASE"/>
    <property type="match status" value="1"/>
</dbReference>
<evidence type="ECO:0000313" key="13">
    <source>
        <dbReference type="EMBL" id="KAG0141628.1"/>
    </source>
</evidence>
<dbReference type="EC" id="2.7.1.20" evidence="4 11"/>
<dbReference type="SUPFAM" id="SSF53613">
    <property type="entry name" value="Ribokinase-like"/>
    <property type="match status" value="1"/>
</dbReference>
<organism evidence="13 14">
    <name type="scientific">Cronartium quercuum f. sp. fusiforme G11</name>
    <dbReference type="NCBI Taxonomy" id="708437"/>
    <lineage>
        <taxon>Eukaryota</taxon>
        <taxon>Fungi</taxon>
        <taxon>Dikarya</taxon>
        <taxon>Basidiomycota</taxon>
        <taxon>Pucciniomycotina</taxon>
        <taxon>Pucciniomycetes</taxon>
        <taxon>Pucciniales</taxon>
        <taxon>Coleosporiaceae</taxon>
        <taxon>Cronartium</taxon>
    </lineage>
</organism>
<dbReference type="GO" id="GO:0044209">
    <property type="term" value="P:AMP salvage"/>
    <property type="evidence" value="ECO:0007669"/>
    <property type="project" value="UniProtKB-UniRule"/>
</dbReference>
<keyword evidence="8 11" id="KW-0418">Kinase</keyword>
<comment type="caution">
    <text evidence="13">The sequence shown here is derived from an EMBL/GenBank/DDBJ whole genome shotgun (WGS) entry which is preliminary data.</text>
</comment>
<dbReference type="InterPro" id="IPR001805">
    <property type="entry name" value="Adenokinase"/>
</dbReference>
<comment type="pathway">
    <text evidence="2 11">Purine metabolism; AMP biosynthesis via salvage pathway; AMP from adenosine: step 1/1.</text>
</comment>
<dbReference type="GO" id="GO:0006166">
    <property type="term" value="P:purine ribonucleoside salvage"/>
    <property type="evidence" value="ECO:0007669"/>
    <property type="project" value="UniProtKB-KW"/>
</dbReference>
<sequence length="356" mass="38098">MASSPVLLALGNPLLDMQVRNGEKLLEKYGLKPNDAILAEEKHMPIYAEVAGMSPVYVAGGAAQNAARCAQYVLPEGSTIYLGAVGKDDLANQLRQANKKEGLKELYQVVEDKPTGACAVVITGHDRSLCTLLGAAESFSPAHLKTAEVSKAIQDAKFYYVGGFFLTHGLETVIELAKISAKDNKIFTMNLSAPFLSQFFKDNVDKVLPYVDYLFGNESEAEAFAKAHDWDTSDLPTIAIRIASLPKELSSRPRVVIITQGTKSTIVASSSLSPFPSSAPIQHQENGHFFIVPVSPLSEDQIVDTNGAGDAFAGGVMGGLVLGKQLDAAIEIGHKLGQMCVGQVGPQLKWPKVQVV</sequence>
<comment type="catalytic activity">
    <reaction evidence="11">
        <text>adenosine + ATP = AMP + ADP + H(+)</text>
        <dbReference type="Rhea" id="RHEA:20824"/>
        <dbReference type="ChEBI" id="CHEBI:15378"/>
        <dbReference type="ChEBI" id="CHEBI:16335"/>
        <dbReference type="ChEBI" id="CHEBI:30616"/>
        <dbReference type="ChEBI" id="CHEBI:456215"/>
        <dbReference type="ChEBI" id="CHEBI:456216"/>
        <dbReference type="EC" id="2.7.1.20"/>
    </reaction>
</comment>
<protein>
    <recommendedName>
        <fullName evidence="4 11">Adenosine kinase</fullName>
        <shortName evidence="11">AK</shortName>
        <ecNumber evidence="4 11">2.7.1.20</ecNumber>
    </recommendedName>
    <alternativeName>
        <fullName evidence="11">Adenosine 5'-phosphotransferase</fullName>
    </alternativeName>
</protein>
<keyword evidence="9 11" id="KW-0067">ATP-binding</keyword>
<keyword evidence="11" id="KW-0460">Magnesium</keyword>
<dbReference type="GO" id="GO:0005524">
    <property type="term" value="F:ATP binding"/>
    <property type="evidence" value="ECO:0007669"/>
    <property type="project" value="UniProtKB-UniRule"/>
</dbReference>
<reference evidence="13" key="1">
    <citation type="submission" date="2013-11" db="EMBL/GenBank/DDBJ databases">
        <title>Genome sequence of the fusiform rust pathogen reveals effectors for host alternation and coevolution with pine.</title>
        <authorList>
            <consortium name="DOE Joint Genome Institute"/>
            <person name="Smith K."/>
            <person name="Pendleton A."/>
            <person name="Kubisiak T."/>
            <person name="Anderson C."/>
            <person name="Salamov A."/>
            <person name="Aerts A."/>
            <person name="Riley R."/>
            <person name="Clum A."/>
            <person name="Lindquist E."/>
            <person name="Ence D."/>
            <person name="Campbell M."/>
            <person name="Kronenberg Z."/>
            <person name="Feau N."/>
            <person name="Dhillon B."/>
            <person name="Hamelin R."/>
            <person name="Burleigh J."/>
            <person name="Smith J."/>
            <person name="Yandell M."/>
            <person name="Nelson C."/>
            <person name="Grigoriev I."/>
            <person name="Davis J."/>
        </authorList>
    </citation>
    <scope>NUCLEOTIDE SEQUENCE</scope>
    <source>
        <strain evidence="13">G11</strain>
    </source>
</reference>
<evidence type="ECO:0000256" key="11">
    <source>
        <dbReference type="RuleBase" id="RU368116"/>
    </source>
</evidence>
<evidence type="ECO:0000256" key="6">
    <source>
        <dbReference type="ARBA" id="ARBA00022726"/>
    </source>
</evidence>
<evidence type="ECO:0000256" key="2">
    <source>
        <dbReference type="ARBA" id="ARBA00004801"/>
    </source>
</evidence>